<dbReference type="PRINTS" id="PR00111">
    <property type="entry name" value="ABHYDROLASE"/>
</dbReference>
<dbReference type="AlphaFoldDB" id="A0A975R293"/>
<dbReference type="EMBL" id="CP076022">
    <property type="protein sequence ID" value="QWC11301.1"/>
    <property type="molecule type" value="Genomic_DNA"/>
</dbReference>
<dbReference type="InterPro" id="IPR050228">
    <property type="entry name" value="Carboxylesterase_BioH"/>
</dbReference>
<evidence type="ECO:0000313" key="3">
    <source>
        <dbReference type="Proteomes" id="UP000676885"/>
    </source>
</evidence>
<keyword evidence="3" id="KW-1185">Reference proteome</keyword>
<evidence type="ECO:0000259" key="1">
    <source>
        <dbReference type="Pfam" id="PF00561"/>
    </source>
</evidence>
<accession>A0A975R293</accession>
<dbReference type="KEGG" id="ajg:KKR91_06980"/>
<dbReference type="Pfam" id="PF00561">
    <property type="entry name" value="Abhydrolase_1"/>
    <property type="match status" value="1"/>
</dbReference>
<proteinExistence type="predicted"/>
<dbReference type="RefSeq" id="WP_210230977.1">
    <property type="nucleotide sequence ID" value="NZ_CP076022.1"/>
</dbReference>
<dbReference type="PRINTS" id="PR00412">
    <property type="entry name" value="EPOXHYDRLASE"/>
</dbReference>
<reference evidence="2 3" key="1">
    <citation type="submission" date="2021-05" db="EMBL/GenBank/DDBJ databases">
        <title>Novel species in genus Arthrobacter.</title>
        <authorList>
            <person name="Zhang G."/>
        </authorList>
    </citation>
    <scope>NUCLEOTIDE SEQUENCE [LARGE SCALE GENOMIC DNA]</scope>
    <source>
        <strain evidence="3">zg-ZUI227</strain>
    </source>
</reference>
<feature type="domain" description="AB hydrolase-1" evidence="1">
    <location>
        <begin position="31"/>
        <end position="259"/>
    </location>
</feature>
<dbReference type="Gene3D" id="3.40.50.1820">
    <property type="entry name" value="alpha/beta hydrolase"/>
    <property type="match status" value="1"/>
</dbReference>
<dbReference type="Proteomes" id="UP000676885">
    <property type="component" value="Chromosome"/>
</dbReference>
<sequence>MTTSPDAPRPVTQFLQLNEGRIAYDRTGSGPMVLLVPGMGELRASYRFLGPRLVKAGFTVVTCDLRGHGESSASFTSYGDADTAGDISALLEHLGEPAVVAGNSMAAGAAVIAAADRPDLVAGLVLIGPFVRNPPNQSAAVGLAFRMLMAKPWAARVWGMYLPMLYAGRQPADFSDYRREVVAAIRRPGYGKSFSLTTRTTHAPAEAALARVSAPTLVIMGEKDPDFKDPASEAQWVAAALDGSVVMVPDTGHYPQSQDPAIVGDAVVQFLASAVYRA</sequence>
<keyword evidence="2" id="KW-0378">Hydrolase</keyword>
<dbReference type="GO" id="GO:0016787">
    <property type="term" value="F:hydrolase activity"/>
    <property type="evidence" value="ECO:0007669"/>
    <property type="project" value="UniProtKB-KW"/>
</dbReference>
<name>A0A975R293_9MICC</name>
<dbReference type="InterPro" id="IPR000639">
    <property type="entry name" value="Epox_hydrolase-like"/>
</dbReference>
<dbReference type="PANTHER" id="PTHR43194">
    <property type="entry name" value="HYDROLASE ALPHA/BETA FOLD FAMILY"/>
    <property type="match status" value="1"/>
</dbReference>
<dbReference type="InterPro" id="IPR029058">
    <property type="entry name" value="AB_hydrolase_fold"/>
</dbReference>
<protein>
    <submittedName>
        <fullName evidence="2">Alpha/beta hydrolase</fullName>
    </submittedName>
</protein>
<evidence type="ECO:0000313" key="2">
    <source>
        <dbReference type="EMBL" id="QWC11301.1"/>
    </source>
</evidence>
<dbReference type="PANTHER" id="PTHR43194:SF2">
    <property type="entry name" value="PEROXISOMAL MEMBRANE PROTEIN LPX1"/>
    <property type="match status" value="1"/>
</dbReference>
<gene>
    <name evidence="2" type="ORF">KKR91_06980</name>
</gene>
<organism evidence="2 3">
    <name type="scientific">Arthrobacter jiangjiafuii</name>
    <dbReference type="NCBI Taxonomy" id="2817475"/>
    <lineage>
        <taxon>Bacteria</taxon>
        <taxon>Bacillati</taxon>
        <taxon>Actinomycetota</taxon>
        <taxon>Actinomycetes</taxon>
        <taxon>Micrococcales</taxon>
        <taxon>Micrococcaceae</taxon>
        <taxon>Arthrobacter</taxon>
    </lineage>
</organism>
<dbReference type="InterPro" id="IPR000073">
    <property type="entry name" value="AB_hydrolase_1"/>
</dbReference>
<dbReference type="SUPFAM" id="SSF53474">
    <property type="entry name" value="alpha/beta-Hydrolases"/>
    <property type="match status" value="1"/>
</dbReference>